<dbReference type="Gene3D" id="1.25.10.10">
    <property type="entry name" value="Leucine-rich Repeat Variant"/>
    <property type="match status" value="1"/>
</dbReference>
<keyword evidence="4" id="KW-1185">Reference proteome</keyword>
<dbReference type="InterPro" id="IPR057567">
    <property type="entry name" value="TPR_TTI1_C"/>
</dbReference>
<accession>A0A0D7BCF1</accession>
<dbReference type="OrthoDB" id="49511at2759"/>
<evidence type="ECO:0008006" key="5">
    <source>
        <dbReference type="Google" id="ProtNLM"/>
    </source>
</evidence>
<protein>
    <recommendedName>
        <fullName evidence="5">ARM repeat-containing protein</fullName>
    </recommendedName>
</protein>
<organism evidence="3 4">
    <name type="scientific">Cylindrobasidium torrendii FP15055 ss-10</name>
    <dbReference type="NCBI Taxonomy" id="1314674"/>
    <lineage>
        <taxon>Eukaryota</taxon>
        <taxon>Fungi</taxon>
        <taxon>Dikarya</taxon>
        <taxon>Basidiomycota</taxon>
        <taxon>Agaricomycotina</taxon>
        <taxon>Agaricomycetes</taxon>
        <taxon>Agaricomycetidae</taxon>
        <taxon>Agaricales</taxon>
        <taxon>Marasmiineae</taxon>
        <taxon>Physalacriaceae</taxon>
        <taxon>Cylindrobasidium</taxon>
    </lineage>
</organism>
<proteinExistence type="predicted"/>
<dbReference type="InterPro" id="IPR011989">
    <property type="entry name" value="ARM-like"/>
</dbReference>
<dbReference type="SUPFAM" id="SSF48371">
    <property type="entry name" value="ARM repeat"/>
    <property type="match status" value="1"/>
</dbReference>
<evidence type="ECO:0000259" key="1">
    <source>
        <dbReference type="Pfam" id="PF24173"/>
    </source>
</evidence>
<dbReference type="STRING" id="1314674.A0A0D7BCF1"/>
<dbReference type="Pfam" id="PF24173">
    <property type="entry name" value="TPR_TTI1_N"/>
    <property type="match status" value="1"/>
</dbReference>
<sequence>MTEGTKSSFQRLKVVCVPLLGAASLTPATTSNTLRLLSQVLDILRAIHASGEILSESILNYVFFPVSAILQRNKSIDIPNQIFEKVLLILAQLCEDWWWTIDMKLWQQIFMLAGGVLGDMEAKEMKRTRDNETKEAAAVCLHALLRVRSTTEGDKYGQVPGQRLDVFKDYARAPGFVPILGQTLNSLLTTAGAPSLSLQLACLAVVRAIIAEYLSNNILPSILPGVVSTSTKLALNSTQKGWANGDLVAAALDVLTEIVVLTIGDEPCIRDGAIKPMNDLEDIASCVAEPEAPNPDTKSSFETLRTPSWLQGTSSQLHIALNAFTPLVKHPTPAASRGLLRMSHTILSATPNTLPQSQQLLLSFLLSISISEYPNVSNEAQLALANLLQSKYRHVFLQTLMLSTRDNLLALPRLLTLIADAKVEHAAGLVEAVCRLAPTSTKASNPISTELARLLGPSGGIEKWGWSLLSVLEFDNPVVVVNPTSTASLRLENGGEHPEAFPEMMFKNVTMRSTYVALLRMFHALGNAAGDGCLFAVEWFTGVGQTSTAPSNVAAMWCACRLLEGRARVDLLVQAEIGDSLPDRQLSKVARALAKSAAHVWDQSDSERIEQERAPKREHENLEETQVLHLRGIDQVSATLNIIQDGSTKPRRPSTQPILHRALLLQLISISAGVLQGRFGALFMDCLYPVLHSLVSPVAFLSGTALASLHFITQATSFASPANLLLSNFDYVLNSVSRRLTRRWLDVDATKVLVVMIRLVGDGIVEKAADVVEECFDRLDDYHGYDILVEGLIEVLSEITKVIKHDKELEDAEESPRNKPNPSVESLDGFFDWYAHRLDVPKEEGEAFGSTPQEAWGTENANEVDPIVNNDPDPEDIPPTPTQILTKQIVIRSLYFLTHHSPVIRARILTLLSSSASSIRGKDMLPSVHTAWPFVLNRLADPEPFVISAAAELIEALAMSVGTFMFRRTWDDVWPRFKAMLDKMDKSDSASALARRGPGAVGTESAYTHSHRLYRSLMRTMTATLRGVDPKDTPLWEVIMAFRRFLHAHAHEELQACARELYIAIGKNNKDAVWLGLKATTGEDLGVQVRSLRQPKWDIDRNVEMIFDTLDT</sequence>
<evidence type="ECO:0000259" key="2">
    <source>
        <dbReference type="Pfam" id="PF24181"/>
    </source>
</evidence>
<evidence type="ECO:0000313" key="3">
    <source>
        <dbReference type="EMBL" id="KIY67206.1"/>
    </source>
</evidence>
<dbReference type="Pfam" id="PF21547">
    <property type="entry name" value="TTI1"/>
    <property type="match status" value="1"/>
</dbReference>
<dbReference type="EMBL" id="KN880532">
    <property type="protein sequence ID" value="KIY67206.1"/>
    <property type="molecule type" value="Genomic_DNA"/>
</dbReference>
<dbReference type="InterPro" id="IPR049362">
    <property type="entry name" value="TTI1_rpt"/>
</dbReference>
<feature type="domain" description="TTI1 C-terminal TPR" evidence="2">
    <location>
        <begin position="795"/>
        <end position="1074"/>
    </location>
</feature>
<evidence type="ECO:0000313" key="4">
    <source>
        <dbReference type="Proteomes" id="UP000054007"/>
    </source>
</evidence>
<dbReference type="PANTHER" id="PTHR18460:SF3">
    <property type="entry name" value="TELO2-INTERACTING PROTEIN 1 HOMOLOG"/>
    <property type="match status" value="1"/>
</dbReference>
<feature type="domain" description="TTI1 N-terminal TPR" evidence="1">
    <location>
        <begin position="9"/>
        <end position="369"/>
    </location>
</feature>
<dbReference type="Proteomes" id="UP000054007">
    <property type="component" value="Unassembled WGS sequence"/>
</dbReference>
<dbReference type="InterPro" id="IPR057566">
    <property type="entry name" value="TPR_TTI1_N"/>
</dbReference>
<name>A0A0D7BCF1_9AGAR</name>
<dbReference type="Pfam" id="PF24181">
    <property type="entry name" value="TPR_TTI1_C"/>
    <property type="match status" value="1"/>
</dbReference>
<dbReference type="InterPro" id="IPR052587">
    <property type="entry name" value="TELO2-interacting_protein_1"/>
</dbReference>
<dbReference type="AlphaFoldDB" id="A0A0D7BCF1"/>
<gene>
    <name evidence="3" type="ORF">CYLTODRAFT_431474</name>
</gene>
<dbReference type="InterPro" id="IPR016024">
    <property type="entry name" value="ARM-type_fold"/>
</dbReference>
<dbReference type="PANTHER" id="PTHR18460">
    <property type="entry name" value="TEL2 INTERACTING PROTEIN 1 TTI1 FAMILY MEMBER"/>
    <property type="match status" value="1"/>
</dbReference>
<dbReference type="GO" id="GO:0005737">
    <property type="term" value="C:cytoplasm"/>
    <property type="evidence" value="ECO:0007669"/>
    <property type="project" value="TreeGrafter"/>
</dbReference>
<reference evidence="3 4" key="1">
    <citation type="journal article" date="2015" name="Fungal Genet. Biol.">
        <title>Evolution of novel wood decay mechanisms in Agaricales revealed by the genome sequences of Fistulina hepatica and Cylindrobasidium torrendii.</title>
        <authorList>
            <person name="Floudas D."/>
            <person name="Held B.W."/>
            <person name="Riley R."/>
            <person name="Nagy L.G."/>
            <person name="Koehler G."/>
            <person name="Ransdell A.S."/>
            <person name="Younus H."/>
            <person name="Chow J."/>
            <person name="Chiniquy J."/>
            <person name="Lipzen A."/>
            <person name="Tritt A."/>
            <person name="Sun H."/>
            <person name="Haridas S."/>
            <person name="LaButti K."/>
            <person name="Ohm R.A."/>
            <person name="Kues U."/>
            <person name="Blanchette R.A."/>
            <person name="Grigoriev I.V."/>
            <person name="Minto R.E."/>
            <person name="Hibbett D.S."/>
        </authorList>
    </citation>
    <scope>NUCLEOTIDE SEQUENCE [LARGE SCALE GENOMIC DNA]</scope>
    <source>
        <strain evidence="3 4">FP15055 ss-10</strain>
    </source>
</reference>